<evidence type="ECO:0000256" key="1">
    <source>
        <dbReference type="SAM" id="MobiDB-lite"/>
    </source>
</evidence>
<dbReference type="AlphaFoldDB" id="A0A9Q0B864"/>
<dbReference type="Proteomes" id="UP001055219">
    <property type="component" value="Unassembled WGS sequence"/>
</dbReference>
<organism evidence="2 3">
    <name type="scientific">Emericellopsis cladophorae</name>
    <dbReference type="NCBI Taxonomy" id="2686198"/>
    <lineage>
        <taxon>Eukaryota</taxon>
        <taxon>Fungi</taxon>
        <taxon>Dikarya</taxon>
        <taxon>Ascomycota</taxon>
        <taxon>Pezizomycotina</taxon>
        <taxon>Sordariomycetes</taxon>
        <taxon>Hypocreomycetidae</taxon>
        <taxon>Hypocreales</taxon>
        <taxon>Bionectriaceae</taxon>
        <taxon>Emericellopsis</taxon>
    </lineage>
</organism>
<name>A0A9Q0B864_9HYPO</name>
<dbReference type="RefSeq" id="XP_051358683.1">
    <property type="nucleotide sequence ID" value="XM_051510410.1"/>
</dbReference>
<comment type="caution">
    <text evidence="2">The sequence shown here is derived from an EMBL/GenBank/DDBJ whole genome shotgun (WGS) entry which is preliminary data.</text>
</comment>
<feature type="compositionally biased region" description="Low complexity" evidence="1">
    <location>
        <begin position="1"/>
        <end position="31"/>
    </location>
</feature>
<reference evidence="2" key="2">
    <citation type="submission" date="2022-07" db="EMBL/GenBank/DDBJ databases">
        <authorList>
            <person name="Goncalves M.F.M."/>
            <person name="Hilario S."/>
            <person name="Van De Peer Y."/>
            <person name="Esteves A.C."/>
            <person name="Alves A."/>
        </authorList>
    </citation>
    <scope>NUCLEOTIDE SEQUENCE</scope>
    <source>
        <strain evidence="2">MUM 19.33</strain>
    </source>
</reference>
<gene>
    <name evidence="2" type="ORF">J7T54_002689</name>
</gene>
<feature type="region of interest" description="Disordered" evidence="1">
    <location>
        <begin position="1"/>
        <end position="84"/>
    </location>
</feature>
<dbReference type="EMBL" id="JAGIXG020000098">
    <property type="protein sequence ID" value="KAI6777827.1"/>
    <property type="molecule type" value="Genomic_DNA"/>
</dbReference>
<accession>A0A9Q0B864</accession>
<keyword evidence="3" id="KW-1185">Reference proteome</keyword>
<dbReference type="GeneID" id="75829198"/>
<evidence type="ECO:0000313" key="3">
    <source>
        <dbReference type="Proteomes" id="UP001055219"/>
    </source>
</evidence>
<evidence type="ECO:0000313" key="2">
    <source>
        <dbReference type="EMBL" id="KAI6777827.1"/>
    </source>
</evidence>
<dbReference type="OrthoDB" id="2740448at2759"/>
<feature type="compositionally biased region" description="Basic and acidic residues" evidence="1">
    <location>
        <begin position="64"/>
        <end position="84"/>
    </location>
</feature>
<proteinExistence type="predicted"/>
<reference evidence="2" key="1">
    <citation type="journal article" date="2021" name="J Fungi (Basel)">
        <title>Genomic and Metabolomic Analyses of the Marine Fungus Emericellopsis cladophorae: Insights into Saltwater Adaptability Mechanisms and Its Biosynthetic Potential.</title>
        <authorList>
            <person name="Goncalves M.F.M."/>
            <person name="Hilario S."/>
            <person name="Van de Peer Y."/>
            <person name="Esteves A.C."/>
            <person name="Alves A."/>
        </authorList>
    </citation>
    <scope>NUCLEOTIDE SEQUENCE</scope>
    <source>
        <strain evidence="2">MUM 19.33</strain>
    </source>
</reference>
<sequence>MTQTSTPTSTETQVHTKTATSTARTSALLASPNGPPEHRYQHSSTGSPRHTAGELTPSSAGQRSDTEDGKEKGSTVDKNAPEIHLGHDMMDISFEPGNEILDTSWLQFPCTTTAPADVADSMNTTLESWIPSFPNDITWSAPLLAEVTAADMAASTHGPQYTCATAQRCDALSIQALEAITHWRLHATPLEKMSAVKRVLCQLDSLATCTRCAPMSTSMTMFVLLAEKLVEQFSQLVSFLECSTPADNWDATANLGEYCLDTDEEFKVTCLALLQLNIERFVTILEHLGKRIEMQKWDNHLNTIQRLMEQIFPSRGVAFEPMVEERALITTATILGHSSELTFFQQGMLPRWTTVSPRPRRLLSRLSRTKSTEPSRIGT</sequence>
<protein>
    <submittedName>
        <fullName evidence="2">Uncharacterized protein</fullName>
    </submittedName>
</protein>